<evidence type="ECO:0000313" key="3">
    <source>
        <dbReference type="Proteomes" id="UP000008022"/>
    </source>
</evidence>
<evidence type="ECO:0000313" key="2">
    <source>
        <dbReference type="EnsemblPlants" id="ORUFI07G01300.1"/>
    </source>
</evidence>
<evidence type="ECO:0000256" key="1">
    <source>
        <dbReference type="SAM" id="MobiDB-lite"/>
    </source>
</evidence>
<name>A0A0E0Q3G6_ORYRU</name>
<dbReference type="AlphaFoldDB" id="A0A0E0Q3G6"/>
<dbReference type="OMA" id="GFKLMES"/>
<dbReference type="Proteomes" id="UP000008022">
    <property type="component" value="Unassembled WGS sequence"/>
</dbReference>
<organism evidence="2 3">
    <name type="scientific">Oryza rufipogon</name>
    <name type="common">Brownbeard rice</name>
    <name type="synonym">Asian wild rice</name>
    <dbReference type="NCBI Taxonomy" id="4529"/>
    <lineage>
        <taxon>Eukaryota</taxon>
        <taxon>Viridiplantae</taxon>
        <taxon>Streptophyta</taxon>
        <taxon>Embryophyta</taxon>
        <taxon>Tracheophyta</taxon>
        <taxon>Spermatophyta</taxon>
        <taxon>Magnoliopsida</taxon>
        <taxon>Liliopsida</taxon>
        <taxon>Poales</taxon>
        <taxon>Poaceae</taxon>
        <taxon>BOP clade</taxon>
        <taxon>Oryzoideae</taxon>
        <taxon>Oryzeae</taxon>
        <taxon>Oryzinae</taxon>
        <taxon>Oryza</taxon>
    </lineage>
</organism>
<keyword evidence="3" id="KW-1185">Reference proteome</keyword>
<protein>
    <submittedName>
        <fullName evidence="2">Uncharacterized protein</fullName>
    </submittedName>
</protein>
<feature type="region of interest" description="Disordered" evidence="1">
    <location>
        <begin position="12"/>
        <end position="34"/>
    </location>
</feature>
<proteinExistence type="predicted"/>
<reference evidence="2" key="2">
    <citation type="submission" date="2015-06" db="UniProtKB">
        <authorList>
            <consortium name="EnsemblPlants"/>
        </authorList>
    </citation>
    <scope>IDENTIFICATION</scope>
</reference>
<dbReference type="EnsemblPlants" id="ORUFI07G01300.1">
    <property type="protein sequence ID" value="ORUFI07G01300.1"/>
    <property type="gene ID" value="ORUFI07G01300"/>
</dbReference>
<reference evidence="3" key="1">
    <citation type="submission" date="2013-06" db="EMBL/GenBank/DDBJ databases">
        <authorList>
            <person name="Zhao Q."/>
        </authorList>
    </citation>
    <scope>NUCLEOTIDE SEQUENCE</scope>
    <source>
        <strain evidence="3">cv. W1943</strain>
    </source>
</reference>
<accession>A0A0E0Q3G6</accession>
<sequence length="247" mass="27151">MAMMRSALARVFRRSASAHSPPPPESRRNDNSMRNVPMVRSICAQPIKLHLLPPRTLLLASSSFTCAVALHTLRQQQQLHGVGDGRICAGSAQPGGGKGGTMCNRRKETLAQSEKIGYALEQSENLVTKSVPGPRQFLVISEATEGVKWAGQKRFFSMERNANGFKLMESARLAVKKIKALGNARIEIDPRNEFYVVAVATAISLWLMSRQYRSLGDPTFPGGSMKKLQAWKRVSKLNSGKSNNADE</sequence>
<dbReference type="Gramene" id="ORUFI07G01300.1">
    <property type="protein sequence ID" value="ORUFI07G01300.1"/>
    <property type="gene ID" value="ORUFI07G01300"/>
</dbReference>
<dbReference type="HOGENOM" id="CLU_1126051_0_0_1"/>